<dbReference type="Proteomes" id="UP000501705">
    <property type="component" value="Chromosome"/>
</dbReference>
<gene>
    <name evidence="2" type="ORF">F5X71_08040</name>
</gene>
<name>A0A6G9XN13_NOCBR</name>
<accession>A0A6G9XN13</accession>
<sequence length="69" mass="7282">MVSQDTIAQLRQDLTTASDAGDEAAVTRLRGELDEALNAAKAETAAREDPTATTEDPAANMDYEGDTPN</sequence>
<evidence type="ECO:0000313" key="3">
    <source>
        <dbReference type="Proteomes" id="UP000501705"/>
    </source>
</evidence>
<evidence type="ECO:0000313" key="2">
    <source>
        <dbReference type="EMBL" id="QIS02278.1"/>
    </source>
</evidence>
<dbReference type="RefSeq" id="WP_167461372.1">
    <property type="nucleotide sequence ID" value="NZ_CP046171.1"/>
</dbReference>
<evidence type="ECO:0000256" key="1">
    <source>
        <dbReference type="SAM" id="MobiDB-lite"/>
    </source>
</evidence>
<protein>
    <submittedName>
        <fullName evidence="2">Uncharacterized protein</fullName>
    </submittedName>
</protein>
<organism evidence="2 3">
    <name type="scientific">Nocardia brasiliensis</name>
    <dbReference type="NCBI Taxonomy" id="37326"/>
    <lineage>
        <taxon>Bacteria</taxon>
        <taxon>Bacillati</taxon>
        <taxon>Actinomycetota</taxon>
        <taxon>Actinomycetes</taxon>
        <taxon>Mycobacteriales</taxon>
        <taxon>Nocardiaceae</taxon>
        <taxon>Nocardia</taxon>
    </lineage>
</organism>
<dbReference type="AlphaFoldDB" id="A0A6G9XN13"/>
<dbReference type="EMBL" id="CP046171">
    <property type="protein sequence ID" value="QIS02278.1"/>
    <property type="molecule type" value="Genomic_DNA"/>
</dbReference>
<reference evidence="2 3" key="1">
    <citation type="journal article" date="2019" name="ACS Chem. Biol.">
        <title>Identification and Mobilization of a Cryptic Antibiotic Biosynthesis Gene Locus from a Human-Pathogenic Nocardia Isolate.</title>
        <authorList>
            <person name="Herisse M."/>
            <person name="Ishida K."/>
            <person name="Porter J.L."/>
            <person name="Howden B."/>
            <person name="Hertweck C."/>
            <person name="Stinear T.P."/>
            <person name="Pidot S.J."/>
        </authorList>
    </citation>
    <scope>NUCLEOTIDE SEQUENCE [LARGE SCALE GENOMIC DNA]</scope>
    <source>
        <strain evidence="2 3">AUSMDU00024985</strain>
    </source>
</reference>
<proteinExistence type="predicted"/>
<feature type="region of interest" description="Disordered" evidence="1">
    <location>
        <begin position="37"/>
        <end position="69"/>
    </location>
</feature>